<dbReference type="OrthoDB" id="9769871at2"/>
<dbReference type="CDD" id="cd06354">
    <property type="entry name" value="PBP1_PrnA-like"/>
    <property type="match status" value="1"/>
</dbReference>
<keyword evidence="5" id="KW-0472">Membrane</keyword>
<evidence type="ECO:0000259" key="8">
    <source>
        <dbReference type="Pfam" id="PF02608"/>
    </source>
</evidence>
<evidence type="ECO:0000256" key="3">
    <source>
        <dbReference type="ARBA" id="ARBA00022475"/>
    </source>
</evidence>
<proteinExistence type="inferred from homology"/>
<evidence type="ECO:0000256" key="6">
    <source>
        <dbReference type="ARBA" id="ARBA00023288"/>
    </source>
</evidence>
<dbReference type="GO" id="GO:0005886">
    <property type="term" value="C:plasma membrane"/>
    <property type="evidence" value="ECO:0007669"/>
    <property type="project" value="UniProtKB-SubCell"/>
</dbReference>
<dbReference type="PANTHER" id="PTHR34296:SF2">
    <property type="entry name" value="ABC TRANSPORTER GUANOSINE-BINDING PROTEIN NUPN"/>
    <property type="match status" value="1"/>
</dbReference>
<accession>A0A0B3VZX5</accession>
<comment type="similarity">
    <text evidence="2">Belongs to the BMP lipoprotein family.</text>
</comment>
<dbReference type="Proteomes" id="UP000031189">
    <property type="component" value="Unassembled WGS sequence"/>
</dbReference>
<evidence type="ECO:0000256" key="1">
    <source>
        <dbReference type="ARBA" id="ARBA00004193"/>
    </source>
</evidence>
<keyword evidence="6" id="KW-0449">Lipoprotein</keyword>
<evidence type="ECO:0000313" key="9">
    <source>
        <dbReference type="EMBL" id="KHS58328.1"/>
    </source>
</evidence>
<dbReference type="SUPFAM" id="SSF53822">
    <property type="entry name" value="Periplasmic binding protein-like I"/>
    <property type="match status" value="1"/>
</dbReference>
<dbReference type="Pfam" id="PF02608">
    <property type="entry name" value="Bmp"/>
    <property type="match status" value="1"/>
</dbReference>
<dbReference type="PROSITE" id="PS51257">
    <property type="entry name" value="PROKAR_LIPOPROTEIN"/>
    <property type="match status" value="1"/>
</dbReference>
<evidence type="ECO:0000256" key="4">
    <source>
        <dbReference type="ARBA" id="ARBA00022729"/>
    </source>
</evidence>
<comment type="subcellular location">
    <subcellularLocation>
        <location evidence="1">Cell membrane</location>
        <topology evidence="1">Lipid-anchor</topology>
    </subcellularLocation>
</comment>
<evidence type="ECO:0000256" key="2">
    <source>
        <dbReference type="ARBA" id="ARBA00008610"/>
    </source>
</evidence>
<keyword evidence="3" id="KW-1003">Cell membrane</keyword>
<organism evidence="9 10">
    <name type="scientific">Terrisporobacter othiniensis</name>
    <dbReference type="NCBI Taxonomy" id="1577792"/>
    <lineage>
        <taxon>Bacteria</taxon>
        <taxon>Bacillati</taxon>
        <taxon>Bacillota</taxon>
        <taxon>Clostridia</taxon>
        <taxon>Peptostreptococcales</taxon>
        <taxon>Peptostreptococcaceae</taxon>
        <taxon>Terrisporobacter</taxon>
    </lineage>
</organism>
<feature type="chain" id="PRO_5039011030" evidence="7">
    <location>
        <begin position="22"/>
        <end position="344"/>
    </location>
</feature>
<dbReference type="STRING" id="1577792.QX51_03240"/>
<feature type="domain" description="ABC transporter substrate-binding protein PnrA-like" evidence="8">
    <location>
        <begin position="38"/>
        <end position="334"/>
    </location>
</feature>
<evidence type="ECO:0000313" key="10">
    <source>
        <dbReference type="Proteomes" id="UP000031189"/>
    </source>
</evidence>
<keyword evidence="10" id="KW-1185">Reference proteome</keyword>
<keyword evidence="4 7" id="KW-0732">Signal</keyword>
<dbReference type="InterPro" id="IPR028082">
    <property type="entry name" value="Peripla_BP_I"/>
</dbReference>
<comment type="caution">
    <text evidence="9">The sequence shown here is derived from an EMBL/GenBank/DDBJ whole genome shotgun (WGS) entry which is preliminary data.</text>
</comment>
<dbReference type="EMBL" id="JWHR01000038">
    <property type="protein sequence ID" value="KHS58328.1"/>
    <property type="molecule type" value="Genomic_DNA"/>
</dbReference>
<protein>
    <submittedName>
        <fullName evidence="9">Membrane protein</fullName>
    </submittedName>
</protein>
<dbReference type="RefSeq" id="WP_039678475.1">
    <property type="nucleotide sequence ID" value="NZ_JAWGXO010000014.1"/>
</dbReference>
<reference evidence="9 10" key="1">
    <citation type="submission" date="2014-12" db="EMBL/GenBank/DDBJ databases">
        <title>Draft genome sequence of Terrisporobacter sp. 08-306576, isolated from the blood culture of a bacteremia patient.</title>
        <authorList>
            <person name="Lund L.C."/>
            <person name="Sydenham T.V."/>
            <person name="Hogh S.V."/>
            <person name="Skov M.N."/>
            <person name="Kemp M."/>
            <person name="Justesen U.S."/>
        </authorList>
    </citation>
    <scope>NUCLEOTIDE SEQUENCE [LARGE SCALE GENOMIC DNA]</scope>
    <source>
        <strain evidence="9 10">08-306576</strain>
    </source>
</reference>
<gene>
    <name evidence="9" type="ORF">QX51_03240</name>
</gene>
<name>A0A0B3VZX5_9FIRM</name>
<dbReference type="PANTHER" id="PTHR34296">
    <property type="entry name" value="TRANSCRIPTIONAL ACTIVATOR PROTEIN MED"/>
    <property type="match status" value="1"/>
</dbReference>
<dbReference type="InterPro" id="IPR050957">
    <property type="entry name" value="BMP_lipoprotein"/>
</dbReference>
<dbReference type="AlphaFoldDB" id="A0A0B3VZX5"/>
<sequence>MKLKKLVALSLTMIMSVGLLVGCGSNKDGASGDKVKIGMITDVGGVNDESFNQSSWEGLQAVQKELGKDKIDVQVLESTQDADYDSNIDQFIDQEMDLIIGVGYKLEKAIAKAAKAYPEQQFAIVDHAYETQPKNVTSLLFEDNASAYLTGLIAGRMTKTNKVGFIGGMEGVVISKFENGFKAGAKDANPDVEVSVQYANSFSDQALGKSIANQMIKNGVDVVFPAAGAVGTGAIEAVKENDKMAIGVDRDQNSLAPDHVITSAMKNIDVAVGNLAKAFVDGSYKSGEVIIGSLATGGVGIAPTSEKNVPADILEYVEAQTKEIIDGKIKVPATDDEYKELYEK</sequence>
<evidence type="ECO:0000256" key="7">
    <source>
        <dbReference type="SAM" id="SignalP"/>
    </source>
</evidence>
<dbReference type="InterPro" id="IPR003760">
    <property type="entry name" value="PnrA-like"/>
</dbReference>
<dbReference type="Gene3D" id="3.40.50.2300">
    <property type="match status" value="2"/>
</dbReference>
<evidence type="ECO:0000256" key="5">
    <source>
        <dbReference type="ARBA" id="ARBA00023136"/>
    </source>
</evidence>
<feature type="signal peptide" evidence="7">
    <location>
        <begin position="1"/>
        <end position="21"/>
    </location>
</feature>